<accession>A0ABP7ZJQ0</accession>
<sequence length="60" mass="6650">MSELVVRTATLEDAAGMARVHVRSWQETYRGLESDEVLDAPDFGASEPFGSGREIRTVRP</sequence>
<reference evidence="2" key="1">
    <citation type="journal article" date="2014" name="Int. J. Syst. Evol. Microbiol.">
        <title>Complete genome of a new Firmicutes species belonging to the dominant human colonic microbiota ('Ruminococcus bicirculans') reveals two chromosomes and a selective capacity to utilize plant glucans.</title>
        <authorList>
            <consortium name="NISC Comparative Sequencing Program"/>
            <person name="Wegmann U."/>
            <person name="Louis P."/>
            <person name="Goesmann A."/>
            <person name="Henrissat B."/>
            <person name="Duncan S.H."/>
            <person name="Flint H.J."/>
        </authorList>
    </citation>
    <scope>NUCLEOTIDE SEQUENCE</scope>
    <source>
        <strain evidence="2">JCM 17590</strain>
    </source>
</reference>
<reference evidence="2" key="2">
    <citation type="submission" date="2023-12" db="EMBL/GenBank/DDBJ databases">
        <authorList>
            <person name="Sun Q."/>
            <person name="Inoue M."/>
        </authorList>
    </citation>
    <scope>NUCLEOTIDE SEQUENCE</scope>
    <source>
        <strain evidence="2">JCM 17590</strain>
    </source>
</reference>
<evidence type="ECO:0008006" key="4">
    <source>
        <dbReference type="Google" id="ProtNLM"/>
    </source>
</evidence>
<dbReference type="RefSeq" id="WP_344791297.1">
    <property type="nucleotide sequence ID" value="NZ_BAABBV010000001.1"/>
</dbReference>
<protein>
    <recommendedName>
        <fullName evidence="4">GNAT family N-acetyltransferase</fullName>
    </recommendedName>
</protein>
<keyword evidence="3" id="KW-1185">Reference proteome</keyword>
<evidence type="ECO:0000313" key="3">
    <source>
        <dbReference type="Proteomes" id="UP001415169"/>
    </source>
</evidence>
<dbReference type="Gene3D" id="3.40.630.30">
    <property type="match status" value="1"/>
</dbReference>
<dbReference type="EMBL" id="BAABBV010000001">
    <property type="protein sequence ID" value="GAA4160539.1"/>
    <property type="molecule type" value="Genomic_DNA"/>
</dbReference>
<organism evidence="2 3">
    <name type="scientific">Gryllotalpicola daejeonensis</name>
    <dbReference type="NCBI Taxonomy" id="993087"/>
    <lineage>
        <taxon>Bacteria</taxon>
        <taxon>Bacillati</taxon>
        <taxon>Actinomycetota</taxon>
        <taxon>Actinomycetes</taxon>
        <taxon>Micrococcales</taxon>
        <taxon>Microbacteriaceae</taxon>
        <taxon>Gryllotalpicola</taxon>
    </lineage>
</organism>
<proteinExistence type="predicted"/>
<dbReference type="Proteomes" id="UP001415169">
    <property type="component" value="Unassembled WGS sequence"/>
</dbReference>
<evidence type="ECO:0000256" key="1">
    <source>
        <dbReference type="SAM" id="MobiDB-lite"/>
    </source>
</evidence>
<feature type="region of interest" description="Disordered" evidence="1">
    <location>
        <begin position="40"/>
        <end position="60"/>
    </location>
</feature>
<name>A0ABP7ZJQ0_9MICO</name>
<comment type="caution">
    <text evidence="2">The sequence shown here is derived from an EMBL/GenBank/DDBJ whole genome shotgun (WGS) entry which is preliminary data.</text>
</comment>
<evidence type="ECO:0000313" key="2">
    <source>
        <dbReference type="EMBL" id="GAA4160539.1"/>
    </source>
</evidence>
<gene>
    <name evidence="2" type="ORF">GCM10022286_16670</name>
</gene>